<dbReference type="GO" id="GO:0005737">
    <property type="term" value="C:cytoplasm"/>
    <property type="evidence" value="ECO:0007669"/>
    <property type="project" value="UniProtKB-ARBA"/>
</dbReference>
<organism evidence="7 8">
    <name type="scientific">Qingshengfaniella alkalisoli</name>
    <dbReference type="NCBI Taxonomy" id="2599296"/>
    <lineage>
        <taxon>Bacteria</taxon>
        <taxon>Pseudomonadati</taxon>
        <taxon>Pseudomonadota</taxon>
        <taxon>Alphaproteobacteria</taxon>
        <taxon>Rhodobacterales</taxon>
        <taxon>Paracoccaceae</taxon>
        <taxon>Qingshengfaniella</taxon>
    </lineage>
</organism>
<comment type="similarity">
    <text evidence="1">Belongs to the peptidase M24B family.</text>
</comment>
<evidence type="ECO:0000256" key="2">
    <source>
        <dbReference type="ARBA" id="ARBA00022723"/>
    </source>
</evidence>
<dbReference type="InterPro" id="IPR036005">
    <property type="entry name" value="Creatinase/aminopeptidase-like"/>
</dbReference>
<reference evidence="7 8" key="1">
    <citation type="submission" date="2019-07" db="EMBL/GenBank/DDBJ databases">
        <title>Litoreibacter alkalisoli sp. nov., isolated from saline-alkaline soil.</title>
        <authorList>
            <person name="Wang S."/>
            <person name="Xu L."/>
            <person name="Xing Y.-T."/>
            <person name="Sun J.-Q."/>
        </authorList>
    </citation>
    <scope>NUCLEOTIDE SEQUENCE [LARGE SCALE GENOMIC DNA]</scope>
    <source>
        <strain evidence="7 8">LN3S51</strain>
    </source>
</reference>
<keyword evidence="7" id="KW-0645">Protease</keyword>
<dbReference type="Pfam" id="PF01321">
    <property type="entry name" value="Creatinase_N"/>
    <property type="match status" value="1"/>
</dbReference>
<feature type="domain" description="Peptidase M24 C-terminal" evidence="6">
    <location>
        <begin position="539"/>
        <end position="598"/>
    </location>
</feature>
<dbReference type="InterPro" id="IPR033740">
    <property type="entry name" value="Pept_M24B"/>
</dbReference>
<dbReference type="GO" id="GO:0070006">
    <property type="term" value="F:metalloaminopeptidase activity"/>
    <property type="evidence" value="ECO:0007669"/>
    <property type="project" value="InterPro"/>
</dbReference>
<dbReference type="KEGG" id="lit:FPZ52_07245"/>
<accession>A0A5B8IT59</accession>
<keyword evidence="2" id="KW-0479">Metal-binding</keyword>
<dbReference type="Pfam" id="PF16189">
    <property type="entry name" value="Creatinase_N_2"/>
    <property type="match status" value="1"/>
</dbReference>
<keyword evidence="8" id="KW-1185">Reference proteome</keyword>
<dbReference type="InterPro" id="IPR000994">
    <property type="entry name" value="Pept_M24"/>
</dbReference>
<protein>
    <submittedName>
        <fullName evidence="7">Aminopeptidase P family protein</fullName>
    </submittedName>
</protein>
<keyword evidence="7" id="KW-0031">Aminopeptidase</keyword>
<dbReference type="Proteomes" id="UP000318483">
    <property type="component" value="Chromosome"/>
</dbReference>
<dbReference type="SUPFAM" id="SSF53092">
    <property type="entry name" value="Creatinase/prolidase N-terminal domain"/>
    <property type="match status" value="1"/>
</dbReference>
<dbReference type="SUPFAM" id="SSF55920">
    <property type="entry name" value="Creatinase/aminopeptidase"/>
    <property type="match status" value="1"/>
</dbReference>
<dbReference type="GO" id="GO:0046872">
    <property type="term" value="F:metal ion binding"/>
    <property type="evidence" value="ECO:0007669"/>
    <property type="project" value="UniProtKB-KW"/>
</dbReference>
<gene>
    <name evidence="7" type="ORF">FPZ52_07245</name>
</gene>
<dbReference type="InterPro" id="IPR029149">
    <property type="entry name" value="Creatin/AminoP/Spt16_N"/>
</dbReference>
<dbReference type="PANTHER" id="PTHR43763">
    <property type="entry name" value="XAA-PRO AMINOPEPTIDASE 1"/>
    <property type="match status" value="1"/>
</dbReference>
<evidence type="ECO:0000256" key="1">
    <source>
        <dbReference type="ARBA" id="ARBA00008766"/>
    </source>
</evidence>
<dbReference type="PANTHER" id="PTHR43763:SF6">
    <property type="entry name" value="XAA-PRO AMINOPEPTIDASE 1"/>
    <property type="match status" value="1"/>
</dbReference>
<dbReference type="Pfam" id="PF16188">
    <property type="entry name" value="Peptidase_M24_C"/>
    <property type="match status" value="1"/>
</dbReference>
<name>A0A5B8IT59_9RHOB</name>
<dbReference type="RefSeq" id="WP_146364821.1">
    <property type="nucleotide sequence ID" value="NZ_CP042261.1"/>
</dbReference>
<evidence type="ECO:0000259" key="5">
    <source>
        <dbReference type="Pfam" id="PF01321"/>
    </source>
</evidence>
<dbReference type="InterPro" id="IPR032416">
    <property type="entry name" value="Peptidase_M24_C"/>
</dbReference>
<feature type="domain" description="Peptidase M24" evidence="4">
    <location>
        <begin position="316"/>
        <end position="527"/>
    </location>
</feature>
<evidence type="ECO:0000313" key="8">
    <source>
        <dbReference type="Proteomes" id="UP000318483"/>
    </source>
</evidence>
<evidence type="ECO:0000259" key="4">
    <source>
        <dbReference type="Pfam" id="PF00557"/>
    </source>
</evidence>
<dbReference type="InterPro" id="IPR050422">
    <property type="entry name" value="X-Pro_aminopeptidase_P"/>
</dbReference>
<dbReference type="Pfam" id="PF00557">
    <property type="entry name" value="Peptidase_M24"/>
    <property type="match status" value="1"/>
</dbReference>
<keyword evidence="3" id="KW-0378">Hydrolase</keyword>
<evidence type="ECO:0000259" key="6">
    <source>
        <dbReference type="Pfam" id="PF16188"/>
    </source>
</evidence>
<dbReference type="Gene3D" id="3.90.230.10">
    <property type="entry name" value="Creatinase/methionine aminopeptidase superfamily"/>
    <property type="match status" value="1"/>
</dbReference>
<evidence type="ECO:0000313" key="7">
    <source>
        <dbReference type="EMBL" id="QDY69442.1"/>
    </source>
</evidence>
<evidence type="ECO:0000256" key="3">
    <source>
        <dbReference type="ARBA" id="ARBA00022801"/>
    </source>
</evidence>
<dbReference type="CDD" id="cd01085">
    <property type="entry name" value="APP"/>
    <property type="match status" value="1"/>
</dbReference>
<dbReference type="EMBL" id="CP042261">
    <property type="protein sequence ID" value="QDY69442.1"/>
    <property type="molecule type" value="Genomic_DNA"/>
</dbReference>
<feature type="domain" description="Creatinase N-terminal" evidence="5">
    <location>
        <begin position="17"/>
        <end position="152"/>
    </location>
</feature>
<dbReference type="FunFam" id="3.90.230.10:FF:000004">
    <property type="entry name" value="xaa-Pro aminopeptidase 1 isoform X1"/>
    <property type="match status" value="1"/>
</dbReference>
<proteinExistence type="inferred from homology"/>
<sequence>MFQSFETTSHPELGAARLNALRAQMKAQELDGFLIPRADAFRGEVVAPHDERLSWLTGFTGSAGFAAVLADKAGVFIDGRYTVQVRGQVDLEVYTPVNWPATKLQDWLRENATDGAVIGFDPWLHTRSEITQVSDALTDRKITFQPTGNLVDVIWDDQPKPPMAPVTSYPDEFAGRSSADKRAQIAGDMVEAGQSAVIITLPESIAWLLNIRGADITRTPFAHAFAILHADTSVDLFIAPQKLGGVEFPEDVRPAPFEHFAEALGTLSGKVLIDKSSAPFAVSEGLEQANVEVVEGTDPCALPRACKTEAEIAGSRAAHRRDAIAMVEFLAWLDEEAPKGTLTEIDVATTLEGYRRATNQLKDISFETIAGSGPNAAMAHYRVTEQSNRTIRNGELLLVDSGGQYLDGTTDITRTVTVGEPTDLHRRCFTLVLKGMIAVSRARWPEGLAGRDLDPLARYPLWLAGLDYDHGTGHGVGAYLSVHEGPQRISRTGEQALEPGMILSNEPGYYREGDFGIRTENLLCVTEAPALTGADDRRMLSFETLTFVPIDRRLIDTKLLDDDERNWLDSYHRQTRDRLIDHVSEMARTWLLQATEPL</sequence>
<dbReference type="AlphaFoldDB" id="A0A5B8IT59"/>
<dbReference type="OrthoDB" id="9806388at2"/>
<dbReference type="InterPro" id="IPR000587">
    <property type="entry name" value="Creatinase_N"/>
</dbReference>
<dbReference type="Gene3D" id="3.40.350.10">
    <property type="entry name" value="Creatinase/prolidase N-terminal domain"/>
    <property type="match status" value="2"/>
</dbReference>